<dbReference type="GO" id="GO:0019062">
    <property type="term" value="P:virion attachment to host cell"/>
    <property type="evidence" value="ECO:0007669"/>
    <property type="project" value="InterPro"/>
</dbReference>
<evidence type="ECO:0000313" key="1">
    <source>
        <dbReference type="EMBL" id="REK74500.1"/>
    </source>
</evidence>
<accession>A0A371PGG7</accession>
<dbReference type="InterPro" id="IPR005068">
    <property type="entry name" value="Phage_lambda_Stf-r2"/>
</dbReference>
<dbReference type="OrthoDB" id="2623455at2"/>
<comment type="caution">
    <text evidence="1">The sequence shown here is derived from an EMBL/GenBank/DDBJ whole genome shotgun (WGS) entry which is preliminary data.</text>
</comment>
<dbReference type="AlphaFoldDB" id="A0A371PGG7"/>
<name>A0A371PGG7_9BACL</name>
<evidence type="ECO:0000313" key="2">
    <source>
        <dbReference type="Proteomes" id="UP000261905"/>
    </source>
</evidence>
<gene>
    <name evidence="1" type="ORF">DX130_17895</name>
</gene>
<reference evidence="1 2" key="1">
    <citation type="submission" date="2018-08" db="EMBL/GenBank/DDBJ databases">
        <title>Paenibacillus sp. M4BSY-1, whole genome shotgun sequence.</title>
        <authorList>
            <person name="Tuo L."/>
        </authorList>
    </citation>
    <scope>NUCLEOTIDE SEQUENCE [LARGE SCALE GENOMIC DNA]</scope>
    <source>
        <strain evidence="1 2">M4BSY-1</strain>
    </source>
</reference>
<protein>
    <recommendedName>
        <fullName evidence="3">Phage tail protein</fullName>
    </recommendedName>
</protein>
<dbReference type="Proteomes" id="UP000261905">
    <property type="component" value="Unassembled WGS sequence"/>
</dbReference>
<evidence type="ECO:0008006" key="3">
    <source>
        <dbReference type="Google" id="ProtNLM"/>
    </source>
</evidence>
<proteinExistence type="predicted"/>
<dbReference type="EMBL" id="QUBQ01000003">
    <property type="protein sequence ID" value="REK74500.1"/>
    <property type="molecule type" value="Genomic_DNA"/>
</dbReference>
<keyword evidence="2" id="KW-1185">Reference proteome</keyword>
<sequence>MTPQRTAQAIAVRLSGTGNGDMLKSVYDTNDDGKVNAADAADSVPWTGVSGKPSTFPPTAHQHSAADITAGTMAAARLPAASASAAGIVQLSAAVNSTSTTVAATASAVKIAYDLAASKLSTGVSWGQLRGDS</sequence>
<organism evidence="1 2">
    <name type="scientific">Paenibacillus paeoniae</name>
    <dbReference type="NCBI Taxonomy" id="2292705"/>
    <lineage>
        <taxon>Bacteria</taxon>
        <taxon>Bacillati</taxon>
        <taxon>Bacillota</taxon>
        <taxon>Bacilli</taxon>
        <taxon>Bacillales</taxon>
        <taxon>Paenibacillaceae</taxon>
        <taxon>Paenibacillus</taxon>
    </lineage>
</organism>
<dbReference type="GO" id="GO:0046718">
    <property type="term" value="P:symbiont entry into host cell"/>
    <property type="evidence" value="ECO:0007669"/>
    <property type="project" value="InterPro"/>
</dbReference>
<dbReference type="Pfam" id="PF03406">
    <property type="entry name" value="Phage_fiber_2"/>
    <property type="match status" value="1"/>
</dbReference>